<proteinExistence type="predicted"/>
<dbReference type="Proteomes" id="UP000094801">
    <property type="component" value="Unassembled WGS sequence"/>
</dbReference>
<dbReference type="AlphaFoldDB" id="A0A1E4T457"/>
<evidence type="ECO:0000313" key="2">
    <source>
        <dbReference type="Proteomes" id="UP000094801"/>
    </source>
</evidence>
<evidence type="ECO:0000313" key="1">
    <source>
        <dbReference type="EMBL" id="ODV86540.1"/>
    </source>
</evidence>
<protein>
    <submittedName>
        <fullName evidence="1">Uncharacterized protein</fullName>
    </submittedName>
</protein>
<name>A0A1E4T457_9ASCO</name>
<accession>A0A1E4T457</accession>
<sequence>MANYVKSPTDSIQCPTWQKLNDPHPSRILTTIAMNNLNMRDSNTMNSNADVSNNLGFKGPKKGLIKFNFQDV</sequence>
<gene>
    <name evidence="1" type="ORF">CANARDRAFT_27732</name>
</gene>
<reference evidence="2" key="1">
    <citation type="submission" date="2016-04" db="EMBL/GenBank/DDBJ databases">
        <title>Comparative genomics of biotechnologically important yeasts.</title>
        <authorList>
            <consortium name="DOE Joint Genome Institute"/>
            <person name="Riley R."/>
            <person name="Haridas S."/>
            <person name="Wolfe K.H."/>
            <person name="Lopes M.R."/>
            <person name="Hittinger C.T."/>
            <person name="Goker M."/>
            <person name="Salamov A."/>
            <person name="Wisecaver J."/>
            <person name="Long T.M."/>
            <person name="Aerts A.L."/>
            <person name="Barry K."/>
            <person name="Choi C."/>
            <person name="Clum A."/>
            <person name="Coughlan A.Y."/>
            <person name="Deshpande S."/>
            <person name="Douglass A.P."/>
            <person name="Hanson S.J."/>
            <person name="Klenk H.-P."/>
            <person name="Labutti K."/>
            <person name="Lapidus A."/>
            <person name="Lindquist E."/>
            <person name="Lipzen A."/>
            <person name="Meier-Kolthoff J.P."/>
            <person name="Ohm R.A."/>
            <person name="Otillar R.P."/>
            <person name="Pangilinan J."/>
            <person name="Peng Y."/>
            <person name="Rokas A."/>
            <person name="Rosa C.A."/>
            <person name="Scheuner C."/>
            <person name="Sibirny A.A."/>
            <person name="Slot J.C."/>
            <person name="Stielow J.B."/>
            <person name="Sun H."/>
            <person name="Kurtzman C.P."/>
            <person name="Blackwell M."/>
            <person name="Grigoriev I.V."/>
            <person name="Jeffries T.W."/>
        </authorList>
    </citation>
    <scope>NUCLEOTIDE SEQUENCE [LARGE SCALE GENOMIC DNA]</scope>
    <source>
        <strain evidence="2">NRRL YB-2248</strain>
    </source>
</reference>
<keyword evidence="2" id="KW-1185">Reference proteome</keyword>
<organism evidence="1 2">
    <name type="scientific">[Candida] arabinofermentans NRRL YB-2248</name>
    <dbReference type="NCBI Taxonomy" id="983967"/>
    <lineage>
        <taxon>Eukaryota</taxon>
        <taxon>Fungi</taxon>
        <taxon>Dikarya</taxon>
        <taxon>Ascomycota</taxon>
        <taxon>Saccharomycotina</taxon>
        <taxon>Pichiomycetes</taxon>
        <taxon>Pichiales</taxon>
        <taxon>Pichiaceae</taxon>
        <taxon>Ogataea</taxon>
        <taxon>Ogataea/Candida clade</taxon>
    </lineage>
</organism>
<dbReference type="EMBL" id="KV453850">
    <property type="protein sequence ID" value="ODV86540.1"/>
    <property type="molecule type" value="Genomic_DNA"/>
</dbReference>